<dbReference type="Pfam" id="PF01370">
    <property type="entry name" value="Epimerase"/>
    <property type="match status" value="1"/>
</dbReference>
<dbReference type="InterPro" id="IPR036291">
    <property type="entry name" value="NAD(P)-bd_dom_sf"/>
</dbReference>
<gene>
    <name evidence="2" type="ORF">H0264_29740</name>
</gene>
<reference evidence="2 3" key="1">
    <citation type="submission" date="2020-07" db="EMBL/GenBank/DDBJ databases">
        <authorList>
            <person name="Zhuang K."/>
            <person name="Ran Y."/>
        </authorList>
    </citation>
    <scope>NUCLEOTIDE SEQUENCE [LARGE SCALE GENOMIC DNA]</scope>
    <source>
        <strain evidence="2 3">WCH-YHL-001</strain>
    </source>
</reference>
<name>A0A7D6V8L9_9NOCA</name>
<feature type="domain" description="NAD-dependent epimerase/dehydratase" evidence="1">
    <location>
        <begin position="3"/>
        <end position="74"/>
    </location>
</feature>
<dbReference type="KEGG" id="nhu:H0264_29740"/>
<dbReference type="RefSeq" id="WP_181580618.1">
    <property type="nucleotide sequence ID" value="NZ_CP059399.1"/>
</dbReference>
<dbReference type="InterPro" id="IPR001509">
    <property type="entry name" value="Epimerase_deHydtase"/>
</dbReference>
<dbReference type="AlphaFoldDB" id="A0A7D6V8L9"/>
<dbReference type="Gene3D" id="3.40.50.720">
    <property type="entry name" value="NAD(P)-binding Rossmann-like Domain"/>
    <property type="match status" value="1"/>
</dbReference>
<accession>A0A7D6V8L9</accession>
<keyword evidence="3" id="KW-1185">Reference proteome</keyword>
<proteinExistence type="predicted"/>
<dbReference type="SUPFAM" id="SSF51735">
    <property type="entry name" value="NAD(P)-binding Rossmann-fold domains"/>
    <property type="match status" value="1"/>
</dbReference>
<sequence>MRILVLGGYGAVGRPLVAELRRAGDTVVVAGRDPARADIAVDLTDPGLHSYRRAVEGIDVVVNAAGVEDPRLAEQAAACGAAFADITASTEYVALLEKSMPDRPVIVSVGLAPGLTNLLAAAVHARSPEPIDIAVLLGAGEPHGVAATDWTYRLLGRTFRSGGERVRNYTRPRVFTLPGHGRRRLVRADFSDQHVLTRDLGVRVRTHFALDSRVATAALALATWIPGAAAMPRGLPMPGADEWIVLARTPSGHLAWARGRGQSRATALLTVAAIRASVDLAPGVHHLHNVLTLADLSSIPDLEIGTSPVAVP</sequence>
<organism evidence="2 3">
    <name type="scientific">Nocardia huaxiensis</name>
    <dbReference type="NCBI Taxonomy" id="2755382"/>
    <lineage>
        <taxon>Bacteria</taxon>
        <taxon>Bacillati</taxon>
        <taxon>Actinomycetota</taxon>
        <taxon>Actinomycetes</taxon>
        <taxon>Mycobacteriales</taxon>
        <taxon>Nocardiaceae</taxon>
        <taxon>Nocardia</taxon>
    </lineage>
</organism>
<dbReference type="Proteomes" id="UP000515512">
    <property type="component" value="Chromosome"/>
</dbReference>
<evidence type="ECO:0000313" key="3">
    <source>
        <dbReference type="Proteomes" id="UP000515512"/>
    </source>
</evidence>
<evidence type="ECO:0000259" key="1">
    <source>
        <dbReference type="Pfam" id="PF01370"/>
    </source>
</evidence>
<protein>
    <submittedName>
        <fullName evidence="2">NAD-dependent epimerase/dehydratase family protein</fullName>
    </submittedName>
</protein>
<evidence type="ECO:0000313" key="2">
    <source>
        <dbReference type="EMBL" id="QLY29414.1"/>
    </source>
</evidence>
<dbReference type="EMBL" id="CP059399">
    <property type="protein sequence ID" value="QLY29414.1"/>
    <property type="molecule type" value="Genomic_DNA"/>
</dbReference>